<feature type="domain" description="SEA" evidence="2">
    <location>
        <begin position="397"/>
        <end position="508"/>
    </location>
</feature>
<dbReference type="PANTHER" id="PTHR14672:SF1">
    <property type="entry name" value="MUCIN-16"/>
    <property type="match status" value="1"/>
</dbReference>
<proteinExistence type="predicted"/>
<dbReference type="InterPro" id="IPR000082">
    <property type="entry name" value="SEA_dom"/>
</dbReference>
<evidence type="ECO:0000313" key="4">
    <source>
        <dbReference type="RefSeq" id="XP_020835728.1"/>
    </source>
</evidence>
<dbReference type="InterPro" id="IPR028850">
    <property type="entry name" value="MUC16"/>
</dbReference>
<dbReference type="PROSITE" id="PS50024">
    <property type="entry name" value="SEA"/>
    <property type="match status" value="5"/>
</dbReference>
<evidence type="ECO:0000256" key="1">
    <source>
        <dbReference type="SAM" id="Phobius"/>
    </source>
</evidence>
<feature type="domain" description="SEA" evidence="2">
    <location>
        <begin position="1"/>
        <end position="103"/>
    </location>
</feature>
<dbReference type="PANTHER" id="PTHR14672">
    <property type="entry name" value="MUCIN-16"/>
    <property type="match status" value="1"/>
</dbReference>
<evidence type="ECO:0000313" key="3">
    <source>
        <dbReference type="Proteomes" id="UP000515140"/>
    </source>
</evidence>
<dbReference type="InterPro" id="IPR036364">
    <property type="entry name" value="SEA_dom_sf"/>
</dbReference>
<protein>
    <submittedName>
        <fullName evidence="4">Mucin-16-like isoform X1</fullName>
    </submittedName>
</protein>
<organism evidence="3 4">
    <name type="scientific">Phascolarctos cinereus</name>
    <name type="common">Koala</name>
    <dbReference type="NCBI Taxonomy" id="38626"/>
    <lineage>
        <taxon>Eukaryota</taxon>
        <taxon>Metazoa</taxon>
        <taxon>Chordata</taxon>
        <taxon>Craniata</taxon>
        <taxon>Vertebrata</taxon>
        <taxon>Euteleostomi</taxon>
        <taxon>Mammalia</taxon>
        <taxon>Metatheria</taxon>
        <taxon>Diprotodontia</taxon>
        <taxon>Phascolarctidae</taxon>
        <taxon>Phascolarctos</taxon>
    </lineage>
</organism>
<feature type="transmembrane region" description="Helical" evidence="1">
    <location>
        <begin position="662"/>
        <end position="688"/>
    </location>
</feature>
<dbReference type="Gene3D" id="3.30.70.960">
    <property type="entry name" value="SEA domain"/>
    <property type="match status" value="5"/>
</dbReference>
<dbReference type="InParanoid" id="A0A6P5JQV8"/>
<dbReference type="RefSeq" id="XP_020835728.1">
    <property type="nucleotide sequence ID" value="XM_020980069.1"/>
</dbReference>
<dbReference type="Pfam" id="PF01390">
    <property type="entry name" value="SEA"/>
    <property type="match status" value="5"/>
</dbReference>
<reference evidence="4" key="1">
    <citation type="submission" date="2025-08" db="UniProtKB">
        <authorList>
            <consortium name="RefSeq"/>
        </authorList>
    </citation>
    <scope>IDENTIFICATION</scope>
    <source>
        <tissue evidence="4">Spleen</tissue>
    </source>
</reference>
<name>A0A6P5JQV8_PHACI</name>
<dbReference type="SUPFAM" id="SSF82671">
    <property type="entry name" value="SEA domain"/>
    <property type="match status" value="5"/>
</dbReference>
<dbReference type="Proteomes" id="UP000515140">
    <property type="component" value="Unplaced"/>
</dbReference>
<dbReference type="KEGG" id="pcw:110203561"/>
<keyword evidence="1" id="KW-0812">Transmembrane</keyword>
<keyword evidence="1" id="KW-1133">Transmembrane helix</keyword>
<dbReference type="GeneID" id="110203561"/>
<accession>A0A6P5JQV8</accession>
<feature type="domain" description="SEA" evidence="2">
    <location>
        <begin position="522"/>
        <end position="650"/>
    </location>
</feature>
<feature type="domain" description="SEA" evidence="2">
    <location>
        <begin position="271"/>
        <end position="392"/>
    </location>
</feature>
<dbReference type="AlphaFoldDB" id="A0A6P5JQV8"/>
<keyword evidence="1" id="KW-0472">Membrane</keyword>
<evidence type="ECO:0000259" key="2">
    <source>
        <dbReference type="PROSITE" id="PS50024"/>
    </source>
</evidence>
<sequence>MEHQTSSRFNCTERMGQPLLGLLYRKRNLGSFYSGCKVTCLRPMTTGLATGVDAPCTHQRDPTSPFLDRERVYGELVNQTKNITELAPYSLDSDSLCINGSAVTTLIPATSLSPSPFASTTAHGHSLEAFTSNFTINNLIYTAEMEHPDSSAFTTTDRILRHLLGHLFQNSSIGPSYSGCKLTFPRPMKDGLATRVGALCTYQKDPNRPVLDRERLYGDLRNQTYGISMLGPYCLAKDSLYLNAPGLTTIAPPAIPLGPTGPGYWTASDPRLQHFTLKFTITNLRYTADMGHPGSTTFNDAGGALQRLLGPLFRNSSIGLYYTGCGLISLRPEKDGLASRVDALCVRQKGPTSPVFDRGRIYMELSSQTHGLTKLGPYTLEKASLCLKGYSSQSTPGEGEYQVDFRIINHNLSNPEPTSPEYQALQRDIQDKMTQLYAGSQLQDRFPYCLITGLRLGSVYVTCNCSFSSNLDPDTIGQVFLDRTQDATAHWLRDSYKLDNLQVTKLEPAAPLSTAKPLIDPRPRHFQLNFTITSVLYSLDLSRPDSAKYQGNQNGIEDALTQLFRNSSIKSYFSDCHVQTFRLVSPFFRLASPRHLTGVDCLCDFTSAAQARNFDRAAMYEEFLRLTHNGTRLQNFTLDQNNILVDGYSTKKIDGNTKKIDLPYLAIILICLAMLLGLILSIMCCFMVSTGLRKNKGDYEVQR</sequence>
<dbReference type="FunFam" id="3.30.70.960:FF:000003">
    <property type="entry name" value="MUC16 isoform 1"/>
    <property type="match status" value="2"/>
</dbReference>
<feature type="domain" description="SEA" evidence="2">
    <location>
        <begin position="126"/>
        <end position="247"/>
    </location>
</feature>
<keyword evidence="3" id="KW-1185">Reference proteome</keyword>
<gene>
    <name evidence="4" type="primary">LOC110203561</name>
</gene>